<dbReference type="Proteomes" id="UP000008281">
    <property type="component" value="Unassembled WGS sequence"/>
</dbReference>
<sequence length="102" mass="11965">MKLLSVFFACLLAVSAFCIAQDGVKGHSMTWTKVESKGNEMSNSQMPHLRQKRWYGGFGGPFGWGWRRPFWGWRRPFWGWRRPFYGGWGMPFGGYGYPFWGR</sequence>
<dbReference type="eggNOG" id="ENOG502TJ3E">
    <property type="taxonomic scope" value="Eukaryota"/>
</dbReference>
<proteinExistence type="predicted"/>
<dbReference type="InParanoid" id="E3MLE1"/>
<feature type="signal peptide" evidence="1">
    <location>
        <begin position="1"/>
        <end position="16"/>
    </location>
</feature>
<keyword evidence="3" id="KW-1185">Reference proteome</keyword>
<evidence type="ECO:0000313" key="2">
    <source>
        <dbReference type="EMBL" id="EFP04434.1"/>
    </source>
</evidence>
<name>E3MLE1_CAERE</name>
<feature type="chain" id="PRO_5003175937" evidence="1">
    <location>
        <begin position="17"/>
        <end position="102"/>
    </location>
</feature>
<dbReference type="OMA" id="WRRPFWG"/>
<organism evidence="3">
    <name type="scientific">Caenorhabditis remanei</name>
    <name type="common">Caenorhabditis vulgaris</name>
    <dbReference type="NCBI Taxonomy" id="31234"/>
    <lineage>
        <taxon>Eukaryota</taxon>
        <taxon>Metazoa</taxon>
        <taxon>Ecdysozoa</taxon>
        <taxon>Nematoda</taxon>
        <taxon>Chromadorea</taxon>
        <taxon>Rhabditida</taxon>
        <taxon>Rhabditina</taxon>
        <taxon>Rhabditomorpha</taxon>
        <taxon>Rhabditoidea</taxon>
        <taxon>Rhabditidae</taxon>
        <taxon>Peloderinae</taxon>
        <taxon>Caenorhabditis</taxon>
    </lineage>
</organism>
<dbReference type="EMBL" id="DS268454">
    <property type="protein sequence ID" value="EFP04434.1"/>
    <property type="molecule type" value="Genomic_DNA"/>
</dbReference>
<gene>
    <name evidence="2" type="ORF">CRE_25745</name>
</gene>
<reference evidence="2" key="1">
    <citation type="submission" date="2007-07" db="EMBL/GenBank/DDBJ databases">
        <title>PCAP assembly of the Caenorhabditis remanei genome.</title>
        <authorList>
            <consortium name="The Caenorhabditis remanei Sequencing Consortium"/>
            <person name="Wilson R.K."/>
        </authorList>
    </citation>
    <scope>NUCLEOTIDE SEQUENCE [LARGE SCALE GENOMIC DNA]</scope>
    <source>
        <strain evidence="2">PB4641</strain>
    </source>
</reference>
<dbReference type="GeneID" id="9819587"/>
<dbReference type="HOGENOM" id="CLU_186305_0_0_1"/>
<dbReference type="KEGG" id="crq:GCK72_011931"/>
<accession>E3MLE1</accession>
<protein>
    <submittedName>
        <fullName evidence="2">Uncharacterized protein</fullName>
    </submittedName>
</protein>
<dbReference type="RefSeq" id="XP_003103105.2">
    <property type="nucleotide sequence ID" value="XM_003103057.2"/>
</dbReference>
<dbReference type="FunCoup" id="E3MLE1">
    <property type="interactions" value="479"/>
</dbReference>
<keyword evidence="1" id="KW-0732">Signal</keyword>
<evidence type="ECO:0000256" key="1">
    <source>
        <dbReference type="SAM" id="SignalP"/>
    </source>
</evidence>
<evidence type="ECO:0000313" key="3">
    <source>
        <dbReference type="Proteomes" id="UP000008281"/>
    </source>
</evidence>
<dbReference type="AlphaFoldDB" id="E3MLE1"/>
<dbReference type="CTD" id="9819587"/>